<feature type="compositionally biased region" description="Basic and acidic residues" evidence="4">
    <location>
        <begin position="1502"/>
        <end position="1523"/>
    </location>
</feature>
<feature type="region of interest" description="Disordered" evidence="4">
    <location>
        <begin position="1496"/>
        <end position="1523"/>
    </location>
</feature>
<evidence type="ECO:0000256" key="4">
    <source>
        <dbReference type="SAM" id="MobiDB-lite"/>
    </source>
</evidence>
<feature type="region of interest" description="Disordered" evidence="4">
    <location>
        <begin position="720"/>
        <end position="753"/>
    </location>
</feature>
<dbReference type="PANTHER" id="PTHR11439:SF495">
    <property type="entry name" value="REVERSE TRANSCRIPTASE, RNA-DEPENDENT DNA POLYMERASE-RELATED"/>
    <property type="match status" value="1"/>
</dbReference>
<dbReference type="Pfam" id="PF25597">
    <property type="entry name" value="SH3_retrovirus"/>
    <property type="match status" value="1"/>
</dbReference>
<evidence type="ECO:0000313" key="7">
    <source>
        <dbReference type="Proteomes" id="UP001151760"/>
    </source>
</evidence>
<keyword evidence="7" id="KW-1185">Reference proteome</keyword>
<evidence type="ECO:0000313" key="6">
    <source>
        <dbReference type="EMBL" id="GJS75437.1"/>
    </source>
</evidence>
<feature type="domain" description="CCHC-type" evidence="5">
    <location>
        <begin position="705"/>
        <end position="721"/>
    </location>
</feature>
<dbReference type="PROSITE" id="PS50158">
    <property type="entry name" value="ZF_CCHC"/>
    <property type="match status" value="2"/>
</dbReference>
<dbReference type="Pfam" id="PF14223">
    <property type="entry name" value="Retrotran_gag_2"/>
    <property type="match status" value="2"/>
</dbReference>
<feature type="compositionally biased region" description="Low complexity" evidence="4">
    <location>
        <begin position="907"/>
        <end position="920"/>
    </location>
</feature>
<dbReference type="InterPro" id="IPR025724">
    <property type="entry name" value="GAG-pre-integrase_dom"/>
</dbReference>
<accession>A0ABQ4YDD8</accession>
<dbReference type="InterPro" id="IPR001878">
    <property type="entry name" value="Znf_CCHC"/>
</dbReference>
<evidence type="ECO:0000256" key="2">
    <source>
        <dbReference type="PROSITE-ProRule" id="PRU00047"/>
    </source>
</evidence>
<dbReference type="InterPro" id="IPR054722">
    <property type="entry name" value="PolX-like_BBD"/>
</dbReference>
<dbReference type="Pfam" id="PF00098">
    <property type="entry name" value="zf-CCHC"/>
    <property type="match status" value="2"/>
</dbReference>
<dbReference type="Proteomes" id="UP001151760">
    <property type="component" value="Unassembled WGS sequence"/>
</dbReference>
<dbReference type="PANTHER" id="PTHR11439">
    <property type="entry name" value="GAG-POL-RELATED RETROTRANSPOSON"/>
    <property type="match status" value="1"/>
</dbReference>
<comment type="caution">
    <text evidence="6">The sequence shown here is derived from an EMBL/GenBank/DDBJ whole genome shotgun (WGS) entry which is preliminary data.</text>
</comment>
<feature type="region of interest" description="Disordered" evidence="4">
    <location>
        <begin position="1567"/>
        <end position="1605"/>
    </location>
</feature>
<evidence type="ECO:0000256" key="1">
    <source>
        <dbReference type="ARBA" id="ARBA00022750"/>
    </source>
</evidence>
<keyword evidence="2" id="KW-0479">Metal-binding</keyword>
<proteinExistence type="predicted"/>
<name>A0ABQ4YDD8_9ASTR</name>
<feature type="domain" description="CCHC-type" evidence="5">
    <location>
        <begin position="339"/>
        <end position="354"/>
    </location>
</feature>
<sequence length="2126" mass="239652">MVLRHISSYPKKLHFNDENPFEDEKMIKEVKEVMALEFMMAHLGLHHHHVASRDQETNTLDAPNRIVEQAQDETPKLCSRGLIWWYLNHFVSLAFDSSRVAFHAINARRLPLTPLVYTLVRPLITTSSANNSVFKGFFEKQKLTGPNFIDWYRQLRIVLSVEDKLNYLEHLILVALVPAQAGQQVAPEALAAHAAWELKTLFAQQAKQELLQTMREFHSCNQEEGQSVSSYVLKMKSYIDNLERLGHPVSLGLGVSLILISPRKEFDSFVQNYNMHSMGNTINELHAMLKLHEQTLPKNNAHVLHAIRAGKGKNKLAYAPKPKIPPPPKKEDPAKDSICHQCGDIGHWKRNCPQYLAELLKNKKLSQGASGSSIFTIEFYTFPNKSWVYDTSYGTHICNTTQGLRGSRKLKPGALSLYAGNGQLAAVEAIGSYHLSLSSGLVIVLNNCHYAPSITRGIILVSRLYDDDGALLGHTALILNGSVIQKGNGPVSVSTDTNEVIKVLPPKTAEEILARERERKAKTTLLMALPEDHLAKFHKMTDAKEMWEAIKSRFGGNDESKKIQKYILKQQFEGFSVSNSEGLHKGYDRSLPSAWSQVSLIMRTKPGVDSLSFDDLYNNLRVFESDVKGSTASSSSTQNVAFVSENTNSINEDLEQLDEFDLEEMDLKWQVATISMRIKKFYKKTGRKLHFDAKEPVRFDKSKLKCYNCHKTGHFARECRSKGNQDNRRRDAWNSGYKAKDNGRRPGKQEEPKALITLDGDGVDWTNHPEDEHENYASMAYSNSGSDTEEKIRFMKIDLDDKTDVLTYHKKLLAEAEKEKEELKTKVEKWHNPSKSLNILLNSQMGARDKAGLGYGNQMHNGVLSYENEVFGSLFDNRSSDRENSPVNDRYVEGMHVSKSSESNFASCESNSSVETNESVPTPVANEPKPVSDPKVWSDALIIEEYELDTDEHVSLPIKEQETPSFAFVNTKGKGIVQRENKPVWNNVQRVNHKNQFVPTAVLTRTGITQVNTARASGTNHVSTARHNFNSQAVLTNAARKVNTIKPIVNDVRPKTVFHKSYSPIRRPFKSTTTPKTYLANQKVNTAGDKAVSAVGGIRKTVVKPSADCVWRPKRTYLNKFSKYNGGSNSRKFDDPHKALKNKGIVDSGCSRHMTGNKAYLVDYQDYNGGPVAFGGSKGFITGKGKIRTGKLDFEDVCFVKELQLFNLFSVSQMCDKKNKVLFTDTECLVLSPDFKLPDENQVLLRVPRQNNMYSFNLENIVPTGGLACLIAKATVDESNKWHRRLGHVNFKNLNKLVKGNLVRGLPSKIFQNDHTCVACQKGKQHKASCKAKSVSSISQPLQLLHMDLFGPTSVRSINHKTYCLVITDDFSRVFDGKSNEGFLVGYSLNSKAFGVYNLETKRGEENLHIQFLENKPNVAGKGPTWLFDLDYLTDSMNYQPVRLENQANKTAGPKETNHSAGTQDNTAAENSELEDKPAQEYCVLPSWSSYTSTIKSSKVKNRGDKPKKDTGLKTNEKPVDKEEQAFLEELERLKRQEKEAHDESEALRQEFAQGTEDLLCQTGAARASGTKTVNAVSTPVSTASPSRVFSAGESSSPESTNYADQDDLQIPALEDIYDNPSHGIFSNASYDDEGAVADFTNLETTVNVDAMQEELLQFKLQKVWILVDLPNGKRAIGTKWVYRNKKDERGVVVRNKARLVALGYRQEEGIDYDEVFAPVARIEAIRIFLAFASYMGFIVYQMDVKSAFLYGTIDEEVYVSQPPGFVDPNHPNKVYKVVKALYGLHQAPRAWYATLSTFLEQSGYRRGTIDKTLFIKKDKKDIMLVQVYVDDIIFGSTKKSWCDEFEALMKNRFQMSSMGELTFFLGLQVKQKEDGIFISQDKYVAEILKKFDFMSVKHASTPIETHKPLVKDEEAADVDVHLYRSMIGSLMYLTASRPDIMFAVCACSRFQVTPKTSHLKAVKRIFRYLKGKPKLGLWYPRESSFDLVAYSDSDYGGANLDRKSTTGGCQFLGHRLISWQCKKQTIVATSTTEAEYVAAANCCGQVLWIQNQMLDYGFNFMNTRIYIDNESTICIVKNPVFHSKTKHIEIRHHFIRDAYEKQLIQVSKIHTDNNVVLRVIWGTRV</sequence>
<dbReference type="Pfam" id="PF07727">
    <property type="entry name" value="RVT_2"/>
    <property type="match status" value="1"/>
</dbReference>
<gene>
    <name evidence="6" type="ORF">Tco_0725318</name>
</gene>
<reference evidence="6" key="1">
    <citation type="journal article" date="2022" name="Int. J. Mol. Sci.">
        <title>Draft Genome of Tanacetum Coccineum: Genomic Comparison of Closely Related Tanacetum-Family Plants.</title>
        <authorList>
            <person name="Yamashiro T."/>
            <person name="Shiraishi A."/>
            <person name="Nakayama K."/>
            <person name="Satake H."/>
        </authorList>
    </citation>
    <scope>NUCLEOTIDE SEQUENCE</scope>
</reference>
<evidence type="ECO:0000256" key="3">
    <source>
        <dbReference type="SAM" id="Coils"/>
    </source>
</evidence>
<feature type="coiled-coil region" evidence="3">
    <location>
        <begin position="806"/>
        <end position="833"/>
    </location>
</feature>
<dbReference type="InterPro" id="IPR036875">
    <property type="entry name" value="Znf_CCHC_sf"/>
</dbReference>
<dbReference type="CDD" id="cd09272">
    <property type="entry name" value="RNase_HI_RT_Ty1"/>
    <property type="match status" value="1"/>
</dbReference>
<dbReference type="EMBL" id="BQNB010010303">
    <property type="protein sequence ID" value="GJS75437.1"/>
    <property type="molecule type" value="Genomic_DNA"/>
</dbReference>
<feature type="compositionally biased region" description="Polar residues" evidence="4">
    <location>
        <begin position="1570"/>
        <end position="1604"/>
    </location>
</feature>
<dbReference type="Pfam" id="PF22936">
    <property type="entry name" value="Pol_BBD"/>
    <property type="match status" value="1"/>
</dbReference>
<keyword evidence="1" id="KW-0064">Aspartyl protease</keyword>
<feature type="region of interest" description="Disordered" evidence="4">
    <location>
        <begin position="1449"/>
        <end position="1478"/>
    </location>
</feature>
<dbReference type="SUPFAM" id="SSF57756">
    <property type="entry name" value="Retrovirus zinc finger-like domains"/>
    <property type="match status" value="2"/>
</dbReference>
<keyword evidence="1" id="KW-0378">Hydrolase</keyword>
<dbReference type="SMART" id="SM00343">
    <property type="entry name" value="ZnF_C2HC"/>
    <property type="match status" value="2"/>
</dbReference>
<dbReference type="InterPro" id="IPR057670">
    <property type="entry name" value="SH3_retrovirus"/>
</dbReference>
<dbReference type="SUPFAM" id="SSF56672">
    <property type="entry name" value="DNA/RNA polymerases"/>
    <property type="match status" value="1"/>
</dbReference>
<feature type="region of interest" description="Disordered" evidence="4">
    <location>
        <begin position="316"/>
        <end position="335"/>
    </location>
</feature>
<dbReference type="InterPro" id="IPR043502">
    <property type="entry name" value="DNA/RNA_pol_sf"/>
</dbReference>
<feature type="region of interest" description="Disordered" evidence="4">
    <location>
        <begin position="902"/>
        <end position="933"/>
    </location>
</feature>
<protein>
    <submittedName>
        <fullName evidence="6">Ribonuclease H-like domain-containing protein</fullName>
    </submittedName>
</protein>
<keyword evidence="1" id="KW-0645">Protease</keyword>
<feature type="compositionally biased region" description="Polar residues" evidence="4">
    <location>
        <begin position="1459"/>
        <end position="1470"/>
    </location>
</feature>
<keyword evidence="2" id="KW-0862">Zinc</keyword>
<organism evidence="6 7">
    <name type="scientific">Tanacetum coccineum</name>
    <dbReference type="NCBI Taxonomy" id="301880"/>
    <lineage>
        <taxon>Eukaryota</taxon>
        <taxon>Viridiplantae</taxon>
        <taxon>Streptophyta</taxon>
        <taxon>Embryophyta</taxon>
        <taxon>Tracheophyta</taxon>
        <taxon>Spermatophyta</taxon>
        <taxon>Magnoliopsida</taxon>
        <taxon>eudicotyledons</taxon>
        <taxon>Gunneridae</taxon>
        <taxon>Pentapetalae</taxon>
        <taxon>asterids</taxon>
        <taxon>campanulids</taxon>
        <taxon>Asterales</taxon>
        <taxon>Asteraceae</taxon>
        <taxon>Asteroideae</taxon>
        <taxon>Anthemideae</taxon>
        <taxon>Anthemidinae</taxon>
        <taxon>Tanacetum</taxon>
    </lineage>
</organism>
<dbReference type="InterPro" id="IPR013103">
    <property type="entry name" value="RVT_2"/>
</dbReference>
<keyword evidence="2" id="KW-0863">Zinc-finger</keyword>
<evidence type="ECO:0000259" key="5">
    <source>
        <dbReference type="PROSITE" id="PS50158"/>
    </source>
</evidence>
<keyword evidence="3" id="KW-0175">Coiled coil</keyword>
<dbReference type="Gene3D" id="4.10.60.10">
    <property type="entry name" value="Zinc finger, CCHC-type"/>
    <property type="match status" value="1"/>
</dbReference>
<reference evidence="6" key="2">
    <citation type="submission" date="2022-01" db="EMBL/GenBank/DDBJ databases">
        <authorList>
            <person name="Yamashiro T."/>
            <person name="Shiraishi A."/>
            <person name="Satake H."/>
            <person name="Nakayama K."/>
        </authorList>
    </citation>
    <scope>NUCLEOTIDE SEQUENCE</scope>
</reference>
<dbReference type="Pfam" id="PF13976">
    <property type="entry name" value="gag_pre-integrs"/>
    <property type="match status" value="1"/>
</dbReference>